<comment type="caution">
    <text evidence="2">The sequence shown here is derived from an EMBL/GenBank/DDBJ whole genome shotgun (WGS) entry which is preliminary data.</text>
</comment>
<dbReference type="OrthoDB" id="509124at2759"/>
<keyword evidence="3" id="KW-1185">Reference proteome</keyword>
<dbReference type="Proteomes" id="UP000777438">
    <property type="component" value="Unassembled WGS sequence"/>
</dbReference>
<dbReference type="CDD" id="cd07822">
    <property type="entry name" value="SRPBCC_4"/>
    <property type="match status" value="1"/>
</dbReference>
<protein>
    <recommendedName>
        <fullName evidence="4">Coenzyme Q-binding protein COQ10 START domain-containing protein</fullName>
    </recommendedName>
</protein>
<dbReference type="AlphaFoldDB" id="A0A9P8WAB7"/>
<sequence length="228" mass="24425">MAAASPIPLNQRPTIVKPPLPTPSHGSAGAVFSLTCSTVINAPLTTILTSLLDTRAYPDWNAFVTSISIRSQPSAPASPPACLADSPVLGLETTLQKGTSYTLHVKMDTKTNLFVGKNVDTTVVCSVLEDFERDDGQPGVRVAWSLDSWTPGFMLKTERVQELVDVGGGAVEYRCFETFYGMLASTVRSFVGDSLQTGFGQWMDSLKAHAEKAAHESEQPTSTDPTVS</sequence>
<name>A0A9P8WAB7_9HYPO</name>
<accession>A0A9P8WAB7</accession>
<reference evidence="2 3" key="1">
    <citation type="journal article" date="2021" name="Nat. Commun.">
        <title>Genetic determinants of endophytism in the Arabidopsis root mycobiome.</title>
        <authorList>
            <person name="Mesny F."/>
            <person name="Miyauchi S."/>
            <person name="Thiergart T."/>
            <person name="Pickel B."/>
            <person name="Atanasova L."/>
            <person name="Karlsson M."/>
            <person name="Huettel B."/>
            <person name="Barry K.W."/>
            <person name="Haridas S."/>
            <person name="Chen C."/>
            <person name="Bauer D."/>
            <person name="Andreopoulos W."/>
            <person name="Pangilinan J."/>
            <person name="LaButti K."/>
            <person name="Riley R."/>
            <person name="Lipzen A."/>
            <person name="Clum A."/>
            <person name="Drula E."/>
            <person name="Henrissat B."/>
            <person name="Kohler A."/>
            <person name="Grigoriev I.V."/>
            <person name="Martin F.M."/>
            <person name="Hacquard S."/>
        </authorList>
    </citation>
    <scope>NUCLEOTIDE SEQUENCE [LARGE SCALE GENOMIC DNA]</scope>
    <source>
        <strain evidence="2 3">MPI-CAGE-CH-0241</strain>
    </source>
</reference>
<evidence type="ECO:0000256" key="1">
    <source>
        <dbReference type="SAM" id="MobiDB-lite"/>
    </source>
</evidence>
<dbReference type="EMBL" id="JAGPYM010000005">
    <property type="protein sequence ID" value="KAH6894146.1"/>
    <property type="molecule type" value="Genomic_DNA"/>
</dbReference>
<evidence type="ECO:0000313" key="3">
    <source>
        <dbReference type="Proteomes" id="UP000777438"/>
    </source>
</evidence>
<proteinExistence type="predicted"/>
<evidence type="ECO:0000313" key="2">
    <source>
        <dbReference type="EMBL" id="KAH6894146.1"/>
    </source>
</evidence>
<dbReference type="InterPro" id="IPR023393">
    <property type="entry name" value="START-like_dom_sf"/>
</dbReference>
<evidence type="ECO:0008006" key="4">
    <source>
        <dbReference type="Google" id="ProtNLM"/>
    </source>
</evidence>
<dbReference type="SUPFAM" id="SSF55961">
    <property type="entry name" value="Bet v1-like"/>
    <property type="match status" value="1"/>
</dbReference>
<organism evidence="2 3">
    <name type="scientific">Thelonectria olida</name>
    <dbReference type="NCBI Taxonomy" id="1576542"/>
    <lineage>
        <taxon>Eukaryota</taxon>
        <taxon>Fungi</taxon>
        <taxon>Dikarya</taxon>
        <taxon>Ascomycota</taxon>
        <taxon>Pezizomycotina</taxon>
        <taxon>Sordariomycetes</taxon>
        <taxon>Hypocreomycetidae</taxon>
        <taxon>Hypocreales</taxon>
        <taxon>Nectriaceae</taxon>
        <taxon>Thelonectria</taxon>
    </lineage>
</organism>
<dbReference type="Gene3D" id="3.30.530.20">
    <property type="match status" value="1"/>
</dbReference>
<feature type="region of interest" description="Disordered" evidence="1">
    <location>
        <begin position="1"/>
        <end position="21"/>
    </location>
</feature>
<gene>
    <name evidence="2" type="ORF">B0T10DRAFT_239538</name>
</gene>